<protein>
    <recommendedName>
        <fullName evidence="2">Putative endonuclease Z1 domain-containing protein</fullName>
    </recommendedName>
</protein>
<dbReference type="InterPro" id="IPR018310">
    <property type="entry name" value="Put_endonuclease_Z1-dom"/>
</dbReference>
<name>A0ABS4T2M1_9MICC</name>
<dbReference type="Pfam" id="PF10593">
    <property type="entry name" value="Z1"/>
    <property type="match status" value="1"/>
</dbReference>
<sequence length="911" mass="102280">MTSTETASEKYREAARQQVEMILQRDRVSRVEAFRRAADQFGDLGELGEAIQQLWDQYEQGLQLVPTSESQILDEKVGTWYEGPREEEGYIWGRLRRRMESGGLRGAVDQIDKHSTEIVERLAEPAAADARRRGLVIGYVQSGKTASYASVIAKAADAQYKMVIVLAGIHGNLRKQTQMRLDSDLGVDDGAWYRMTDETADMGKEAANARSLVNSGQRLLAVVKKNKTRLQNLEAFLREIPEERRRDYPILILDDESDQASPDSAVKDEEMSTIHEKLRDIWSLVGNGSYVSYTATPFANLFMEPDSPGSLYPKDFIHVLPEPKGYLGTAQLFGSTIRNADPEHGDDYLDVVRSISDEDRARVVPPSKRKGEHAEPFEPDVPPSLEDAIVWFILATAIRRFRGQEDKHSSMLVHTTHKVEPHFAHRDAIVEFLGQLRDEVKVHEDLSRFQRMFVEEGDRVSELQPEDADQLTFRQLEGPIRSALTAVRVYVDNGSEKEEERVSYRDKPLTAIIVGGTTLSRGLTLEGLFVSYFARRSATYDTLLQMGRWFGFRPGYGDLVRLWLSEGLAGDYQFLADVEAQVRQDIDIMRENGQTPEQVGIRVQQHPGRLSITGAGKMKHVETLHLGLEGRRVETNTFDTRPEILRENLQTTSAFLGSMAESGHSPVKAADGGSIVFEGVPYEGVRRFLEGYRPHRTHRLLEDGQVLQWLDKWDSEVTKGRIPAAGRENLWNVVVMSGGRDARWTAAGHEVATVNRAPLQEGKKPSSISDDPDAVGIRALMSSQDHLADLRILKEAGTPGYESLPSRCSEKEAAEYRRSLASGRGLLVLYLVDKDSEPRQKKEQTTRTKMKAEDHIAGFGMISPSDPTGLQRDNEVYVGVVPHWTEPEEDEDEAPSLFVDDEGDYVGEDLS</sequence>
<organism evidence="3 4">
    <name type="scientific">Nesterenkonia lacusekhoensis</name>
    <dbReference type="NCBI Taxonomy" id="150832"/>
    <lineage>
        <taxon>Bacteria</taxon>
        <taxon>Bacillati</taxon>
        <taxon>Actinomycetota</taxon>
        <taxon>Actinomycetes</taxon>
        <taxon>Micrococcales</taxon>
        <taxon>Micrococcaceae</taxon>
        <taxon>Nesterenkonia</taxon>
    </lineage>
</organism>
<feature type="domain" description="Putative endonuclease Z1" evidence="2">
    <location>
        <begin position="384"/>
        <end position="608"/>
    </location>
</feature>
<evidence type="ECO:0000259" key="2">
    <source>
        <dbReference type="Pfam" id="PF10593"/>
    </source>
</evidence>
<comment type="caution">
    <text evidence="3">The sequence shown here is derived from an EMBL/GenBank/DDBJ whole genome shotgun (WGS) entry which is preliminary data.</text>
</comment>
<accession>A0ABS4T2M1</accession>
<dbReference type="Proteomes" id="UP001519331">
    <property type="component" value="Unassembled WGS sequence"/>
</dbReference>
<dbReference type="RefSeq" id="WP_210049106.1">
    <property type="nucleotide sequence ID" value="NZ_JAGINX010000001.1"/>
</dbReference>
<evidence type="ECO:0000313" key="4">
    <source>
        <dbReference type="Proteomes" id="UP001519331"/>
    </source>
</evidence>
<feature type="region of interest" description="Disordered" evidence="1">
    <location>
        <begin position="883"/>
        <end position="911"/>
    </location>
</feature>
<evidence type="ECO:0000256" key="1">
    <source>
        <dbReference type="SAM" id="MobiDB-lite"/>
    </source>
</evidence>
<gene>
    <name evidence="3" type="ORF">JOF45_001709</name>
</gene>
<dbReference type="EMBL" id="JAGINX010000001">
    <property type="protein sequence ID" value="MBP2318690.1"/>
    <property type="molecule type" value="Genomic_DNA"/>
</dbReference>
<reference evidence="3 4" key="1">
    <citation type="submission" date="2021-03" db="EMBL/GenBank/DDBJ databases">
        <title>Sequencing the genomes of 1000 actinobacteria strains.</title>
        <authorList>
            <person name="Klenk H.-P."/>
        </authorList>
    </citation>
    <scope>NUCLEOTIDE SEQUENCE [LARGE SCALE GENOMIC DNA]</scope>
    <source>
        <strain evidence="3 4">DSM 12544</strain>
    </source>
</reference>
<keyword evidence="4" id="KW-1185">Reference proteome</keyword>
<proteinExistence type="predicted"/>
<feature type="compositionally biased region" description="Acidic residues" evidence="1">
    <location>
        <begin position="887"/>
        <end position="911"/>
    </location>
</feature>
<evidence type="ECO:0000313" key="3">
    <source>
        <dbReference type="EMBL" id="MBP2318690.1"/>
    </source>
</evidence>